<reference evidence="1" key="1">
    <citation type="submission" date="2023-06" db="EMBL/GenBank/DDBJ databases">
        <authorList>
            <consortium name="Lawrence Berkeley National Laboratory"/>
            <person name="Ahrendt S."/>
            <person name="Sahu N."/>
            <person name="Indic B."/>
            <person name="Wong-Bajracharya J."/>
            <person name="Merenyi Z."/>
            <person name="Ke H.-M."/>
            <person name="Monk M."/>
            <person name="Kocsube S."/>
            <person name="Drula E."/>
            <person name="Lipzen A."/>
            <person name="Balint B."/>
            <person name="Henrissat B."/>
            <person name="Andreopoulos B."/>
            <person name="Martin F.M."/>
            <person name="Harder C.B."/>
            <person name="Rigling D."/>
            <person name="Ford K.L."/>
            <person name="Foster G.D."/>
            <person name="Pangilinan J."/>
            <person name="Papanicolaou A."/>
            <person name="Barry K."/>
            <person name="LaButti K."/>
            <person name="Viragh M."/>
            <person name="Koriabine M."/>
            <person name="Yan M."/>
            <person name="Riley R."/>
            <person name="Champramary S."/>
            <person name="Plett K.L."/>
            <person name="Tsai I.J."/>
            <person name="Slot J."/>
            <person name="Sipos G."/>
            <person name="Plett J."/>
            <person name="Nagy L.G."/>
            <person name="Grigoriev I.V."/>
        </authorList>
    </citation>
    <scope>NUCLEOTIDE SEQUENCE</scope>
    <source>
        <strain evidence="1">FPL87.14</strain>
    </source>
</reference>
<dbReference type="AlphaFoldDB" id="A0AA39MDZ5"/>
<proteinExistence type="predicted"/>
<name>A0AA39MDZ5_9AGAR</name>
<sequence>MSLASFTDFCSPTSTVFYTVETFQDEHLTIKYYCARRSLRYADAVQCSQISDSASQASSDEAYDDMDSEKGILRPLSVQQGIKLKLRTPPFQSLYITSASFYKKIQNPSQQKATEACDHSRLSTQPTLTGEMFTNPKVVSSVTDAKISSSIPCDWHRNADVLQSCLAHLYVIQFYT</sequence>
<protein>
    <submittedName>
        <fullName evidence="1">Uncharacterized protein</fullName>
    </submittedName>
</protein>
<comment type="caution">
    <text evidence="1">The sequence shown here is derived from an EMBL/GenBank/DDBJ whole genome shotgun (WGS) entry which is preliminary data.</text>
</comment>
<evidence type="ECO:0000313" key="2">
    <source>
        <dbReference type="Proteomes" id="UP001175226"/>
    </source>
</evidence>
<accession>A0AA39MDZ5</accession>
<dbReference type="Proteomes" id="UP001175226">
    <property type="component" value="Unassembled WGS sequence"/>
</dbReference>
<gene>
    <name evidence="1" type="ORF">EV421DRAFT_1912515</name>
</gene>
<organism evidence="1 2">
    <name type="scientific">Armillaria borealis</name>
    <dbReference type="NCBI Taxonomy" id="47425"/>
    <lineage>
        <taxon>Eukaryota</taxon>
        <taxon>Fungi</taxon>
        <taxon>Dikarya</taxon>
        <taxon>Basidiomycota</taxon>
        <taxon>Agaricomycotina</taxon>
        <taxon>Agaricomycetes</taxon>
        <taxon>Agaricomycetidae</taxon>
        <taxon>Agaricales</taxon>
        <taxon>Marasmiineae</taxon>
        <taxon>Physalacriaceae</taxon>
        <taxon>Armillaria</taxon>
    </lineage>
</organism>
<dbReference type="EMBL" id="JAUEPT010000134">
    <property type="protein sequence ID" value="KAK0430757.1"/>
    <property type="molecule type" value="Genomic_DNA"/>
</dbReference>
<keyword evidence="2" id="KW-1185">Reference proteome</keyword>
<evidence type="ECO:0000313" key="1">
    <source>
        <dbReference type="EMBL" id="KAK0430757.1"/>
    </source>
</evidence>